<name>A0A3P7D5F3_SCHSO</name>
<dbReference type="Proteomes" id="UP000275846">
    <property type="component" value="Unassembled WGS sequence"/>
</dbReference>
<dbReference type="EMBL" id="UYSU01043883">
    <property type="protein sequence ID" value="VDM04583.1"/>
    <property type="molecule type" value="Genomic_DNA"/>
</dbReference>
<evidence type="ECO:0000313" key="1">
    <source>
        <dbReference type="EMBL" id="VDM04583.1"/>
    </source>
</evidence>
<organism evidence="1 2">
    <name type="scientific">Schistocephalus solidus</name>
    <name type="common">Tapeworm</name>
    <dbReference type="NCBI Taxonomy" id="70667"/>
    <lineage>
        <taxon>Eukaryota</taxon>
        <taxon>Metazoa</taxon>
        <taxon>Spiralia</taxon>
        <taxon>Lophotrochozoa</taxon>
        <taxon>Platyhelminthes</taxon>
        <taxon>Cestoda</taxon>
        <taxon>Eucestoda</taxon>
        <taxon>Diphyllobothriidea</taxon>
        <taxon>Diphyllobothriidae</taxon>
        <taxon>Schistocephalus</taxon>
    </lineage>
</organism>
<evidence type="ECO:0000313" key="2">
    <source>
        <dbReference type="Proteomes" id="UP000275846"/>
    </source>
</evidence>
<protein>
    <submittedName>
        <fullName evidence="1">Uncharacterized protein</fullName>
    </submittedName>
</protein>
<dbReference type="OrthoDB" id="6964405at2759"/>
<proteinExistence type="predicted"/>
<sequence>MKCTGPHACFNDAANEFDLLARKGIGAMNCSPVDVEFLESTCHKFALITSLPFVHTAHHN</sequence>
<gene>
    <name evidence="1" type="ORF">SSLN_LOCUS18197</name>
</gene>
<reference evidence="1 2" key="1">
    <citation type="submission" date="2018-11" db="EMBL/GenBank/DDBJ databases">
        <authorList>
            <consortium name="Pathogen Informatics"/>
        </authorList>
    </citation>
    <scope>NUCLEOTIDE SEQUENCE [LARGE SCALE GENOMIC DNA]</scope>
    <source>
        <strain evidence="1 2">NST_G2</strain>
    </source>
</reference>
<dbReference type="AlphaFoldDB" id="A0A3P7D5F3"/>
<accession>A0A3P7D5F3</accession>
<keyword evidence="2" id="KW-1185">Reference proteome</keyword>